<accession>A0ACC0INB8</accession>
<evidence type="ECO:0000313" key="2">
    <source>
        <dbReference type="Proteomes" id="UP001060215"/>
    </source>
</evidence>
<name>A0ACC0INB8_9ERIC</name>
<organism evidence="1 2">
    <name type="scientific">Camellia lanceoleosa</name>
    <dbReference type="NCBI Taxonomy" id="1840588"/>
    <lineage>
        <taxon>Eukaryota</taxon>
        <taxon>Viridiplantae</taxon>
        <taxon>Streptophyta</taxon>
        <taxon>Embryophyta</taxon>
        <taxon>Tracheophyta</taxon>
        <taxon>Spermatophyta</taxon>
        <taxon>Magnoliopsida</taxon>
        <taxon>eudicotyledons</taxon>
        <taxon>Gunneridae</taxon>
        <taxon>Pentapetalae</taxon>
        <taxon>asterids</taxon>
        <taxon>Ericales</taxon>
        <taxon>Theaceae</taxon>
        <taxon>Camellia</taxon>
    </lineage>
</organism>
<proteinExistence type="predicted"/>
<sequence length="73" mass="8478">MHVLQFSSSLFVNHDDCSTQECGVYINRERGYSIDPIYIDDPLFPTNNVGRNCFRIHQCIKLSHTLYRNIAIS</sequence>
<comment type="caution">
    <text evidence="1">The sequence shown here is derived from an EMBL/GenBank/DDBJ whole genome shotgun (WGS) entry which is preliminary data.</text>
</comment>
<gene>
    <name evidence="1" type="ORF">LOK49_LG02G00690</name>
</gene>
<dbReference type="EMBL" id="CM045760">
    <property type="protein sequence ID" value="KAI8026400.1"/>
    <property type="molecule type" value="Genomic_DNA"/>
</dbReference>
<dbReference type="Proteomes" id="UP001060215">
    <property type="component" value="Chromosome 3"/>
</dbReference>
<evidence type="ECO:0000313" key="1">
    <source>
        <dbReference type="EMBL" id="KAI8026400.1"/>
    </source>
</evidence>
<reference evidence="1 2" key="1">
    <citation type="journal article" date="2022" name="Plant J.">
        <title>Chromosome-level genome of Camellia lanceoleosa provides a valuable resource for understanding genome evolution and self-incompatibility.</title>
        <authorList>
            <person name="Gong W."/>
            <person name="Xiao S."/>
            <person name="Wang L."/>
            <person name="Liao Z."/>
            <person name="Chang Y."/>
            <person name="Mo W."/>
            <person name="Hu G."/>
            <person name="Li W."/>
            <person name="Zhao G."/>
            <person name="Zhu H."/>
            <person name="Hu X."/>
            <person name="Ji K."/>
            <person name="Xiang X."/>
            <person name="Song Q."/>
            <person name="Yuan D."/>
            <person name="Jin S."/>
            <person name="Zhang L."/>
        </authorList>
    </citation>
    <scope>NUCLEOTIDE SEQUENCE [LARGE SCALE GENOMIC DNA]</scope>
    <source>
        <strain evidence="1">SQ_2022a</strain>
    </source>
</reference>
<keyword evidence="2" id="KW-1185">Reference proteome</keyword>
<protein>
    <submittedName>
        <fullName evidence="1">Uncharacterized protein</fullName>
    </submittedName>
</protein>